<evidence type="ECO:0000256" key="1">
    <source>
        <dbReference type="ARBA" id="ARBA00023122"/>
    </source>
</evidence>
<dbReference type="InterPro" id="IPR000644">
    <property type="entry name" value="CBS_dom"/>
</dbReference>
<dbReference type="Proteomes" id="UP000701698">
    <property type="component" value="Unassembled WGS sequence"/>
</dbReference>
<organism evidence="4 5">
    <name type="scientific">candidate division WWE3 bacterium</name>
    <dbReference type="NCBI Taxonomy" id="2053526"/>
    <lineage>
        <taxon>Bacteria</taxon>
        <taxon>Katanobacteria</taxon>
    </lineage>
</organism>
<evidence type="ECO:0000313" key="4">
    <source>
        <dbReference type="EMBL" id="MCA9389891.1"/>
    </source>
</evidence>
<gene>
    <name evidence="4" type="ORF">KC571_00645</name>
</gene>
<dbReference type="SUPFAM" id="SSF54631">
    <property type="entry name" value="CBS-domain pair"/>
    <property type="match status" value="1"/>
</dbReference>
<dbReference type="Pfam" id="PF00571">
    <property type="entry name" value="CBS"/>
    <property type="match status" value="2"/>
</dbReference>
<protein>
    <submittedName>
        <fullName evidence="4">CBS domain-containing protein</fullName>
    </submittedName>
</protein>
<sequence length="153" mass="16909">MLISEIYHHEPWTIRSDATIKEGIQELIKDGCNGLIVVDENDKLKGVLALQDIAAATIPHEFRNNLNLAAAMFKRGFFQEMCATIKDQPVSSVMRTDFVDVTLDTNIMAVTADFLENDLYLVPVVDKGELIGVVSRTDIKKALALCMGVPDAE</sequence>
<name>A0A955RNZ6_UNCKA</name>
<evidence type="ECO:0000256" key="2">
    <source>
        <dbReference type="PROSITE-ProRule" id="PRU00703"/>
    </source>
</evidence>
<dbReference type="InterPro" id="IPR051257">
    <property type="entry name" value="Diverse_CBS-Domain"/>
</dbReference>
<dbReference type="InterPro" id="IPR046342">
    <property type="entry name" value="CBS_dom_sf"/>
</dbReference>
<dbReference type="PROSITE" id="PS51371">
    <property type="entry name" value="CBS"/>
    <property type="match status" value="2"/>
</dbReference>
<reference evidence="4" key="1">
    <citation type="submission" date="2020-04" db="EMBL/GenBank/DDBJ databases">
        <authorList>
            <person name="Zhang T."/>
        </authorList>
    </citation>
    <scope>NUCLEOTIDE SEQUENCE</scope>
    <source>
        <strain evidence="4">HKST-UBA01</strain>
    </source>
</reference>
<feature type="domain" description="CBS" evidence="3">
    <location>
        <begin position="94"/>
        <end position="153"/>
    </location>
</feature>
<dbReference type="Gene3D" id="3.10.580.10">
    <property type="entry name" value="CBS-domain"/>
    <property type="match status" value="1"/>
</dbReference>
<comment type="caution">
    <text evidence="4">The sequence shown here is derived from an EMBL/GenBank/DDBJ whole genome shotgun (WGS) entry which is preliminary data.</text>
</comment>
<dbReference type="PANTHER" id="PTHR43080">
    <property type="entry name" value="CBS DOMAIN-CONTAINING PROTEIN CBSX3, MITOCHONDRIAL"/>
    <property type="match status" value="1"/>
</dbReference>
<dbReference type="AlphaFoldDB" id="A0A955RNZ6"/>
<accession>A0A955RNZ6</accession>
<proteinExistence type="predicted"/>
<dbReference type="PANTHER" id="PTHR43080:SF2">
    <property type="entry name" value="CBS DOMAIN-CONTAINING PROTEIN"/>
    <property type="match status" value="1"/>
</dbReference>
<dbReference type="SMART" id="SM00116">
    <property type="entry name" value="CBS"/>
    <property type="match status" value="2"/>
</dbReference>
<evidence type="ECO:0000313" key="5">
    <source>
        <dbReference type="Proteomes" id="UP000701698"/>
    </source>
</evidence>
<feature type="domain" description="CBS" evidence="3">
    <location>
        <begin position="7"/>
        <end position="66"/>
    </location>
</feature>
<dbReference type="EMBL" id="JAGQKX010000008">
    <property type="protein sequence ID" value="MCA9389891.1"/>
    <property type="molecule type" value="Genomic_DNA"/>
</dbReference>
<keyword evidence="1 2" id="KW-0129">CBS domain</keyword>
<evidence type="ECO:0000259" key="3">
    <source>
        <dbReference type="PROSITE" id="PS51371"/>
    </source>
</evidence>
<reference evidence="4" key="2">
    <citation type="journal article" date="2021" name="Microbiome">
        <title>Successional dynamics and alternative stable states in a saline activated sludge microbial community over 9 years.</title>
        <authorList>
            <person name="Wang Y."/>
            <person name="Ye J."/>
            <person name="Ju F."/>
            <person name="Liu L."/>
            <person name="Boyd J.A."/>
            <person name="Deng Y."/>
            <person name="Parks D.H."/>
            <person name="Jiang X."/>
            <person name="Yin X."/>
            <person name="Woodcroft B.J."/>
            <person name="Tyson G.W."/>
            <person name="Hugenholtz P."/>
            <person name="Polz M.F."/>
            <person name="Zhang T."/>
        </authorList>
    </citation>
    <scope>NUCLEOTIDE SEQUENCE</scope>
    <source>
        <strain evidence="4">HKST-UBA01</strain>
    </source>
</reference>